<feature type="non-terminal residue" evidence="1">
    <location>
        <position position="1"/>
    </location>
</feature>
<proteinExistence type="predicted"/>
<protein>
    <submittedName>
        <fullName evidence="1">17649_t:CDS:1</fullName>
    </submittedName>
</protein>
<reference evidence="1" key="1">
    <citation type="submission" date="2021-06" db="EMBL/GenBank/DDBJ databases">
        <authorList>
            <person name="Kallberg Y."/>
            <person name="Tangrot J."/>
            <person name="Rosling A."/>
        </authorList>
    </citation>
    <scope>NUCLEOTIDE SEQUENCE</scope>
    <source>
        <strain evidence="1">MA461A</strain>
    </source>
</reference>
<gene>
    <name evidence="1" type="ORF">RPERSI_LOCUS21349</name>
</gene>
<accession>A0ACA9RP98</accession>
<keyword evidence="2" id="KW-1185">Reference proteome</keyword>
<dbReference type="EMBL" id="CAJVQC010062336">
    <property type="protein sequence ID" value="CAG8802565.1"/>
    <property type="molecule type" value="Genomic_DNA"/>
</dbReference>
<name>A0ACA9RP98_9GLOM</name>
<dbReference type="Proteomes" id="UP000789920">
    <property type="component" value="Unassembled WGS sequence"/>
</dbReference>
<comment type="caution">
    <text evidence="1">The sequence shown here is derived from an EMBL/GenBank/DDBJ whole genome shotgun (WGS) entry which is preliminary data.</text>
</comment>
<organism evidence="1 2">
    <name type="scientific">Racocetra persica</name>
    <dbReference type="NCBI Taxonomy" id="160502"/>
    <lineage>
        <taxon>Eukaryota</taxon>
        <taxon>Fungi</taxon>
        <taxon>Fungi incertae sedis</taxon>
        <taxon>Mucoromycota</taxon>
        <taxon>Glomeromycotina</taxon>
        <taxon>Glomeromycetes</taxon>
        <taxon>Diversisporales</taxon>
        <taxon>Gigasporaceae</taxon>
        <taxon>Racocetra</taxon>
    </lineage>
</organism>
<evidence type="ECO:0000313" key="1">
    <source>
        <dbReference type="EMBL" id="CAG8802565.1"/>
    </source>
</evidence>
<evidence type="ECO:0000313" key="2">
    <source>
        <dbReference type="Proteomes" id="UP000789920"/>
    </source>
</evidence>
<feature type="non-terminal residue" evidence="1">
    <location>
        <position position="61"/>
    </location>
</feature>
<sequence length="61" mass="6662">CIGEGAYATVCSADFQDRTYALKILKIYGGESFVSAGYNSEGESFVSAGYNSEGFKNFRRE</sequence>